<dbReference type="OrthoDB" id="9793741at2"/>
<reference evidence="2 3" key="1">
    <citation type="submission" date="2019-07" db="EMBL/GenBank/DDBJ databases">
        <title>Novel species isolated from glacier.</title>
        <authorList>
            <person name="Liu Q."/>
            <person name="Xin Y.-H."/>
        </authorList>
    </citation>
    <scope>NUCLEOTIDE SEQUENCE [LARGE SCALE GENOMIC DNA]</scope>
    <source>
        <strain evidence="2 3">LB1R16</strain>
    </source>
</reference>
<evidence type="ECO:0000313" key="2">
    <source>
        <dbReference type="EMBL" id="TRW16658.1"/>
    </source>
</evidence>
<accession>A0A552UEK1</accession>
<evidence type="ECO:0000313" key="3">
    <source>
        <dbReference type="Proteomes" id="UP000317894"/>
    </source>
</evidence>
<dbReference type="AlphaFoldDB" id="A0A552UEK1"/>
<evidence type="ECO:0000256" key="1">
    <source>
        <dbReference type="ARBA" id="ARBA00044777"/>
    </source>
</evidence>
<keyword evidence="3" id="KW-1185">Reference proteome</keyword>
<dbReference type="PANTHER" id="PTHR33969:SF2">
    <property type="entry name" value="SEGREGATION AND CONDENSATION PROTEIN A"/>
    <property type="match status" value="1"/>
</dbReference>
<dbReference type="EMBL" id="VJWA01000001">
    <property type="protein sequence ID" value="TRW16658.1"/>
    <property type="molecule type" value="Genomic_DNA"/>
</dbReference>
<organism evidence="2 3">
    <name type="scientific">Glacieibacterium frigidum</name>
    <dbReference type="NCBI Taxonomy" id="2593303"/>
    <lineage>
        <taxon>Bacteria</taxon>
        <taxon>Pseudomonadati</taxon>
        <taxon>Pseudomonadota</taxon>
        <taxon>Alphaproteobacteria</taxon>
        <taxon>Sphingomonadales</taxon>
        <taxon>Sphingosinicellaceae</taxon>
        <taxon>Glacieibacterium</taxon>
    </lineage>
</organism>
<dbReference type="InterPro" id="IPR003768">
    <property type="entry name" value="ScpA"/>
</dbReference>
<proteinExistence type="predicted"/>
<name>A0A552UEK1_9SPHN</name>
<dbReference type="Gene3D" id="6.10.250.2410">
    <property type="match status" value="1"/>
</dbReference>
<dbReference type="RefSeq" id="WP_143554201.1">
    <property type="nucleotide sequence ID" value="NZ_VJWA01000001.1"/>
</dbReference>
<gene>
    <name evidence="2" type="ORF">FMM06_00100</name>
</gene>
<dbReference type="PANTHER" id="PTHR33969">
    <property type="entry name" value="SEGREGATION AND CONDENSATION PROTEIN A"/>
    <property type="match status" value="1"/>
</dbReference>
<dbReference type="Pfam" id="PF02616">
    <property type="entry name" value="SMC_ScpA"/>
    <property type="match status" value="1"/>
</dbReference>
<comment type="caution">
    <text evidence="2">The sequence shown here is derived from an EMBL/GenBank/DDBJ whole genome shotgun (WGS) entry which is preliminary data.</text>
</comment>
<sequence>MNADRPHPPAPSPKGDGEVLHLDLGAWEGPLDVLLALARAQKVDLAQLSILSLVDQYLAFVADAKALRLELAADYLVMAAWLAYLKSCLLLPADPAADPDPHDLAARLAWRLQRLDAMRDAGARLMARDLGDRDVFRRAAPEGLRPLVRIRHDCSLFDLLSAYGAIRARTAQGVYRIARRAVLALDEAIERLEMLLGTALDWTELARFLPEAEEHAGDEEYRRSALASTFVATLELTRQGRAELSQGDAFGPLLVRAR</sequence>
<dbReference type="Proteomes" id="UP000317894">
    <property type="component" value="Unassembled WGS sequence"/>
</dbReference>
<protein>
    <recommendedName>
        <fullName evidence="1">Segregation and condensation protein A</fullName>
    </recommendedName>
</protein>